<dbReference type="AlphaFoldDB" id="A0A4S2M8L8"/>
<dbReference type="PANTHER" id="PTHR43690">
    <property type="entry name" value="NARDILYSIN"/>
    <property type="match status" value="1"/>
</dbReference>
<gene>
    <name evidence="11" type="ORF">CRM22_002852</name>
</gene>
<dbReference type="GO" id="GO:0046872">
    <property type="term" value="F:metal ion binding"/>
    <property type="evidence" value="ECO:0007669"/>
    <property type="project" value="UniProtKB-KW"/>
</dbReference>
<feature type="region of interest" description="Disordered" evidence="7">
    <location>
        <begin position="980"/>
        <end position="999"/>
    </location>
</feature>
<dbReference type="Proteomes" id="UP000308267">
    <property type="component" value="Unassembled WGS sequence"/>
</dbReference>
<comment type="caution">
    <text evidence="11">The sequence shown here is derived from an EMBL/GenBank/DDBJ whole genome shotgun (WGS) entry which is preliminary data.</text>
</comment>
<dbReference type="PANTHER" id="PTHR43690:SF18">
    <property type="entry name" value="INSULIN-DEGRADING ENZYME-RELATED"/>
    <property type="match status" value="1"/>
</dbReference>
<dbReference type="Gene3D" id="3.30.830.10">
    <property type="entry name" value="Metalloenzyme, LuxS/M16 peptidase-like"/>
    <property type="match status" value="4"/>
</dbReference>
<dbReference type="GO" id="GO:0006508">
    <property type="term" value="P:proteolysis"/>
    <property type="evidence" value="ECO:0007669"/>
    <property type="project" value="UniProtKB-KW"/>
</dbReference>
<evidence type="ECO:0008006" key="13">
    <source>
        <dbReference type="Google" id="ProtNLM"/>
    </source>
</evidence>
<dbReference type="Pfam" id="PF16187">
    <property type="entry name" value="Peptidase_M16_M"/>
    <property type="match status" value="1"/>
</dbReference>
<organism evidence="11 12">
    <name type="scientific">Opisthorchis felineus</name>
    <dbReference type="NCBI Taxonomy" id="147828"/>
    <lineage>
        <taxon>Eukaryota</taxon>
        <taxon>Metazoa</taxon>
        <taxon>Spiralia</taxon>
        <taxon>Lophotrochozoa</taxon>
        <taxon>Platyhelminthes</taxon>
        <taxon>Trematoda</taxon>
        <taxon>Digenea</taxon>
        <taxon>Opisthorchiida</taxon>
        <taxon>Opisthorchiata</taxon>
        <taxon>Opisthorchiidae</taxon>
        <taxon>Opisthorchis</taxon>
    </lineage>
</organism>
<dbReference type="EMBL" id="SJOL01004910">
    <property type="protein sequence ID" value="TGZ71059.1"/>
    <property type="molecule type" value="Genomic_DNA"/>
</dbReference>
<evidence type="ECO:0000259" key="10">
    <source>
        <dbReference type="Pfam" id="PF16187"/>
    </source>
</evidence>
<dbReference type="OrthoDB" id="952271at2759"/>
<dbReference type="Pfam" id="PF05193">
    <property type="entry name" value="Peptidase_M16_C"/>
    <property type="match status" value="1"/>
</dbReference>
<keyword evidence="2" id="KW-0645">Protease</keyword>
<reference evidence="11 12" key="1">
    <citation type="journal article" date="2019" name="BMC Genomics">
        <title>New insights from Opisthorchis felineus genome: update on genomics of the epidemiologically important liver flukes.</title>
        <authorList>
            <person name="Ershov N.I."/>
            <person name="Mordvinov V.A."/>
            <person name="Prokhortchouk E.B."/>
            <person name="Pakharukova M.Y."/>
            <person name="Gunbin K.V."/>
            <person name="Ustyantsev K."/>
            <person name="Genaev M.A."/>
            <person name="Blinov A.G."/>
            <person name="Mazur A."/>
            <person name="Boulygina E."/>
            <person name="Tsygankova S."/>
            <person name="Khrameeva E."/>
            <person name="Chekanov N."/>
            <person name="Fan G."/>
            <person name="Xiao A."/>
            <person name="Zhang H."/>
            <person name="Xu X."/>
            <person name="Yang H."/>
            <person name="Solovyev V."/>
            <person name="Lee S.M."/>
            <person name="Liu X."/>
            <person name="Afonnikov D.A."/>
            <person name="Skryabin K.G."/>
        </authorList>
    </citation>
    <scope>NUCLEOTIDE SEQUENCE [LARGE SCALE GENOMIC DNA]</scope>
    <source>
        <strain evidence="11">AK-0245</strain>
        <tissue evidence="11">Whole organism</tissue>
    </source>
</reference>
<dbReference type="InterPro" id="IPR050626">
    <property type="entry name" value="Peptidase_M16"/>
</dbReference>
<evidence type="ECO:0000313" key="12">
    <source>
        <dbReference type="Proteomes" id="UP000308267"/>
    </source>
</evidence>
<name>A0A4S2M8L8_OPIFE</name>
<evidence type="ECO:0000259" key="8">
    <source>
        <dbReference type="Pfam" id="PF00675"/>
    </source>
</evidence>
<dbReference type="Pfam" id="PF00675">
    <property type="entry name" value="Peptidase_M16"/>
    <property type="match status" value="1"/>
</dbReference>
<proteinExistence type="inferred from homology"/>
<keyword evidence="5" id="KW-0862">Zinc</keyword>
<evidence type="ECO:0000256" key="7">
    <source>
        <dbReference type="SAM" id="MobiDB-lite"/>
    </source>
</evidence>
<keyword evidence="12" id="KW-1185">Reference proteome</keyword>
<evidence type="ECO:0000313" key="11">
    <source>
        <dbReference type="EMBL" id="TGZ71059.1"/>
    </source>
</evidence>
<evidence type="ECO:0000256" key="4">
    <source>
        <dbReference type="ARBA" id="ARBA00022801"/>
    </source>
</evidence>
<dbReference type="GO" id="GO:0008237">
    <property type="term" value="F:metallopeptidase activity"/>
    <property type="evidence" value="ECO:0007669"/>
    <property type="project" value="UniProtKB-KW"/>
</dbReference>
<evidence type="ECO:0000259" key="9">
    <source>
        <dbReference type="Pfam" id="PF05193"/>
    </source>
</evidence>
<evidence type="ECO:0000256" key="6">
    <source>
        <dbReference type="ARBA" id="ARBA00023049"/>
    </source>
</evidence>
<sequence>MYSHSTELQSECGMSMHIDLSTNDTRDYRYRELENGLRVLLVSSPENSESDVSALKNSSRTDNMSAACLCIRFGSFSDPVEMPGCANLLCRVLTLGSKTFTGTDSFNSFLQQNKGESGAYCTYEYTTFCFQIEASNLEGALIRFVTLFECPELPEEGIKQALSTMDTEYRKLKVTDQAAIRQFICFLAKDGSPFHKFHKGNSSSIRGKPERSTEAIRQVLLEHFAAYYSAHHMTLVVQSSHSLDDLERMISALFSRLRKIPAADVSFAQHTDSFNNQNFTKFFKVIPNRPKEVLRLVWCLTCLRSQYRANPLLILSSLLKNMNEGGLAHYLDENFLATDLDCDFGTLCEFSNSTICTFFVVHMNLTQTGTQRISEICGAVYDYLKFLAEEAGRCLNQWDQSNWDFLWNDDPHTFATYVQELKIVQESRFIDQPVHSAYVSTISLANMMHRVSKEDLYSGNFLVKETNFQLYHDLITRLSKQNLCIIWCAPDLTSSFDEDTRLMNERTTGLKYIACDIPTEVTERRLKERPHIRFSLPAKNRMIGEQFMQLPCSNDLKPPADYNAYDDRARYRDYGSLWIQASKDFENPRATFAIRITSAIALESVRNSTLLILFVEELRQTLSNKKRENYHKRMQYELSVIDGGFEIRVSGPSKQLREFYYSVISTAFRRTASMDVEMYESLRALVKSKLSQSVADLDILALNLFHFLTHKPAFLLTEQLETLGSITIADQMAFVTQLLCQLRITAYGRGDFDIEEIKSMYDRTIRSISCIPATSIREIRPTAIPPGTYHFEHENTGASNQQAFFGRYCISPESNAYFEAYNQAIVELLLKEAPIFFTDPTATETKVLVRYLRSVSVSRGPGAIVITVQLNAHSRLTEYLGSLLSAFWICVAPQIVAGVDSFEFQNARSHLTCKIRRQFSTVDRPFDTNWNLISTYDAEFEMAKLMITHVNGMTREKLLNFFVKNYVDPGCQKSIMLKITPPSKSTRKKPHSSSTRSAGEEFIRAHMKQYFAAAKLDCNTLNKHSNLQAAIARAYPESSKKITDTLTFRQG</sequence>
<dbReference type="SUPFAM" id="SSF63411">
    <property type="entry name" value="LuxS/MPP-like metallohydrolase"/>
    <property type="match status" value="4"/>
</dbReference>
<keyword evidence="3" id="KW-0479">Metal-binding</keyword>
<evidence type="ECO:0000256" key="3">
    <source>
        <dbReference type="ARBA" id="ARBA00022723"/>
    </source>
</evidence>
<feature type="domain" description="Peptidase M16 N-terminal" evidence="8">
    <location>
        <begin position="58"/>
        <end position="177"/>
    </location>
</feature>
<feature type="domain" description="Peptidase M16 C-terminal" evidence="9">
    <location>
        <begin position="217"/>
        <end position="390"/>
    </location>
</feature>
<dbReference type="STRING" id="147828.A0A4S2M8L8"/>
<evidence type="ECO:0000256" key="5">
    <source>
        <dbReference type="ARBA" id="ARBA00022833"/>
    </source>
</evidence>
<evidence type="ECO:0000256" key="2">
    <source>
        <dbReference type="ARBA" id="ARBA00022670"/>
    </source>
</evidence>
<evidence type="ECO:0000256" key="1">
    <source>
        <dbReference type="ARBA" id="ARBA00007261"/>
    </source>
</evidence>
<keyword evidence="4" id="KW-0378">Hydrolase</keyword>
<protein>
    <recommendedName>
        <fullName evidence="13">Peptidase M16 middle/third domain-containing protein</fullName>
    </recommendedName>
</protein>
<dbReference type="InterPro" id="IPR011249">
    <property type="entry name" value="Metalloenz_LuxS/M16"/>
</dbReference>
<accession>A0A4S2M8L8</accession>
<dbReference type="InterPro" id="IPR007863">
    <property type="entry name" value="Peptidase_M16_C"/>
</dbReference>
<comment type="similarity">
    <text evidence="1">Belongs to the peptidase M16 family.</text>
</comment>
<keyword evidence="6" id="KW-0482">Metalloprotease</keyword>
<dbReference type="InterPro" id="IPR011765">
    <property type="entry name" value="Pept_M16_N"/>
</dbReference>
<feature type="domain" description="Peptidase M16 middle/third" evidence="10">
    <location>
        <begin position="428"/>
        <end position="721"/>
    </location>
</feature>
<dbReference type="InterPro" id="IPR032632">
    <property type="entry name" value="Peptidase_M16_M"/>
</dbReference>